<dbReference type="PANTHER" id="PTHR33164">
    <property type="entry name" value="TRANSCRIPTIONAL REGULATOR, MARR FAMILY"/>
    <property type="match status" value="1"/>
</dbReference>
<proteinExistence type="predicted"/>
<dbReference type="SUPFAM" id="SSF46785">
    <property type="entry name" value="Winged helix' DNA-binding domain"/>
    <property type="match status" value="1"/>
</dbReference>
<protein>
    <submittedName>
        <fullName evidence="2">MarR family winged helix-turn-helix transcriptional regulator</fullName>
    </submittedName>
</protein>
<dbReference type="InterPro" id="IPR000835">
    <property type="entry name" value="HTH_MarR-typ"/>
</dbReference>
<evidence type="ECO:0000259" key="1">
    <source>
        <dbReference type="PROSITE" id="PS50995"/>
    </source>
</evidence>
<organism evidence="2 3">
    <name type="scientific">Actinomadura fibrosa</name>
    <dbReference type="NCBI Taxonomy" id="111802"/>
    <lineage>
        <taxon>Bacteria</taxon>
        <taxon>Bacillati</taxon>
        <taxon>Actinomycetota</taxon>
        <taxon>Actinomycetes</taxon>
        <taxon>Streptosporangiales</taxon>
        <taxon>Thermomonosporaceae</taxon>
        <taxon>Actinomadura</taxon>
    </lineage>
</organism>
<dbReference type="InterPro" id="IPR036390">
    <property type="entry name" value="WH_DNA-bd_sf"/>
</dbReference>
<sequence length="162" mass="17868">MTAMAPARTAPDLSFLLDHTSHVLRTRMAAALAEIGLTARMHCVLVHALQEERTQIQLAELGDMDKTTMVVTVDALEKAGLAERRPSSRDRRARIIAVTEEGARVAARSQEIVDGVHEAALGSLPEQEREILLRALNNLVSGHLAVPEESVRPVRRARERQK</sequence>
<dbReference type="PRINTS" id="PR00598">
    <property type="entry name" value="HTHMARR"/>
</dbReference>
<gene>
    <name evidence="2" type="ORF">ACFQZM_43785</name>
</gene>
<feature type="domain" description="HTH marR-type" evidence="1">
    <location>
        <begin position="10"/>
        <end position="141"/>
    </location>
</feature>
<dbReference type="Proteomes" id="UP001597063">
    <property type="component" value="Unassembled WGS sequence"/>
</dbReference>
<reference evidence="3" key="1">
    <citation type="journal article" date="2019" name="Int. J. Syst. Evol. Microbiol.">
        <title>The Global Catalogue of Microorganisms (GCM) 10K type strain sequencing project: providing services to taxonomists for standard genome sequencing and annotation.</title>
        <authorList>
            <consortium name="The Broad Institute Genomics Platform"/>
            <consortium name="The Broad Institute Genome Sequencing Center for Infectious Disease"/>
            <person name="Wu L."/>
            <person name="Ma J."/>
        </authorList>
    </citation>
    <scope>NUCLEOTIDE SEQUENCE [LARGE SCALE GENOMIC DNA]</scope>
    <source>
        <strain evidence="3">JCM 9371</strain>
    </source>
</reference>
<dbReference type="Gene3D" id="1.10.10.10">
    <property type="entry name" value="Winged helix-like DNA-binding domain superfamily/Winged helix DNA-binding domain"/>
    <property type="match status" value="1"/>
</dbReference>
<dbReference type="InterPro" id="IPR039422">
    <property type="entry name" value="MarR/SlyA-like"/>
</dbReference>
<dbReference type="InterPro" id="IPR036388">
    <property type="entry name" value="WH-like_DNA-bd_sf"/>
</dbReference>
<dbReference type="SMART" id="SM00347">
    <property type="entry name" value="HTH_MARR"/>
    <property type="match status" value="1"/>
</dbReference>
<evidence type="ECO:0000313" key="2">
    <source>
        <dbReference type="EMBL" id="MFD0691475.1"/>
    </source>
</evidence>
<dbReference type="EMBL" id="JBHTGP010000031">
    <property type="protein sequence ID" value="MFD0691475.1"/>
    <property type="molecule type" value="Genomic_DNA"/>
</dbReference>
<evidence type="ECO:0000313" key="3">
    <source>
        <dbReference type="Proteomes" id="UP001597063"/>
    </source>
</evidence>
<dbReference type="PROSITE" id="PS50995">
    <property type="entry name" value="HTH_MARR_2"/>
    <property type="match status" value="1"/>
</dbReference>
<dbReference type="RefSeq" id="WP_131755842.1">
    <property type="nucleotide sequence ID" value="NZ_CAACUY010000009.1"/>
</dbReference>
<comment type="caution">
    <text evidence="2">The sequence shown here is derived from an EMBL/GenBank/DDBJ whole genome shotgun (WGS) entry which is preliminary data.</text>
</comment>
<dbReference type="Pfam" id="PF12802">
    <property type="entry name" value="MarR_2"/>
    <property type="match status" value="1"/>
</dbReference>
<keyword evidence="3" id="KW-1185">Reference proteome</keyword>
<name>A0ABW2Y089_9ACTN</name>
<accession>A0ABW2Y089</accession>
<dbReference type="PANTHER" id="PTHR33164:SF43">
    <property type="entry name" value="HTH-TYPE TRANSCRIPTIONAL REPRESSOR YETL"/>
    <property type="match status" value="1"/>
</dbReference>